<dbReference type="PANTHER" id="PTHR47723">
    <property type="entry name" value="OS05G0353850 PROTEIN"/>
    <property type="match status" value="1"/>
</dbReference>
<dbReference type="InterPro" id="IPR002156">
    <property type="entry name" value="RNaseH_domain"/>
</dbReference>
<keyword evidence="3" id="KW-1185">Reference proteome</keyword>
<feature type="non-terminal residue" evidence="2">
    <location>
        <position position="1"/>
    </location>
</feature>
<evidence type="ECO:0000259" key="1">
    <source>
        <dbReference type="Pfam" id="PF13456"/>
    </source>
</evidence>
<reference evidence="2 3" key="1">
    <citation type="journal article" date="2012" name="Nat. Biotechnol.">
        <title>Draft genome sequence of pigeonpea (Cajanus cajan), an orphan legume crop of resource-poor farmers.</title>
        <authorList>
            <person name="Varshney R.K."/>
            <person name="Chen W."/>
            <person name="Li Y."/>
            <person name="Bharti A.K."/>
            <person name="Saxena R.K."/>
            <person name="Schlueter J.A."/>
            <person name="Donoghue M.T."/>
            <person name="Azam S."/>
            <person name="Fan G."/>
            <person name="Whaley A.M."/>
            <person name="Farmer A.D."/>
            <person name="Sheridan J."/>
            <person name="Iwata A."/>
            <person name="Tuteja R."/>
            <person name="Penmetsa R.V."/>
            <person name="Wu W."/>
            <person name="Upadhyaya H.D."/>
            <person name="Yang S.P."/>
            <person name="Shah T."/>
            <person name="Saxena K.B."/>
            <person name="Michael T."/>
            <person name="McCombie W.R."/>
            <person name="Yang B."/>
            <person name="Zhang G."/>
            <person name="Yang H."/>
            <person name="Wang J."/>
            <person name="Spillane C."/>
            <person name="Cook D.R."/>
            <person name="May G.D."/>
            <person name="Xu X."/>
            <person name="Jackson S.A."/>
        </authorList>
    </citation>
    <scope>NUCLEOTIDE SEQUENCE [LARGE SCALE GENOMIC DNA]</scope>
    <source>
        <strain evidence="3">cv. Asha</strain>
    </source>
</reference>
<dbReference type="Gene3D" id="3.30.420.10">
    <property type="entry name" value="Ribonuclease H-like superfamily/Ribonuclease H"/>
    <property type="match status" value="1"/>
</dbReference>
<dbReference type="InterPro" id="IPR012337">
    <property type="entry name" value="RNaseH-like_sf"/>
</dbReference>
<dbReference type="InterPro" id="IPR036397">
    <property type="entry name" value="RNaseH_sf"/>
</dbReference>
<dbReference type="InterPro" id="IPR044730">
    <property type="entry name" value="RNase_H-like_dom_plant"/>
</dbReference>
<dbReference type="Gramene" id="C.cajan_05836.t">
    <property type="protein sequence ID" value="C.cajan_05836.t.cds1"/>
    <property type="gene ID" value="C.cajan_05836"/>
</dbReference>
<dbReference type="InterPro" id="IPR053151">
    <property type="entry name" value="RNase_H-like"/>
</dbReference>
<protein>
    <submittedName>
        <fullName evidence="2">Ribonuclease H protein At1g65750 family</fullName>
    </submittedName>
</protein>
<proteinExistence type="predicted"/>
<sequence>GQFLFKFFGSLGISNNIHAEIIALVNGLELCWERRFSHVQCQLDSLYLVQLVQEGTNPQHRYTNEITLIREILGRSWSCSLTYVFREENSCADWLAKKGSMLDTSIVTIEETEIVLQLLLVADASRTPYPRL</sequence>
<accession>A0A151U260</accession>
<dbReference type="OMA" id="CREYNIT"/>
<evidence type="ECO:0000313" key="2">
    <source>
        <dbReference type="EMBL" id="KYP73361.1"/>
    </source>
</evidence>
<dbReference type="SUPFAM" id="SSF53098">
    <property type="entry name" value="Ribonuclease H-like"/>
    <property type="match status" value="1"/>
</dbReference>
<feature type="domain" description="RNase H type-1" evidence="1">
    <location>
        <begin position="14"/>
        <end position="98"/>
    </location>
</feature>
<name>A0A151U260_CAJCA</name>
<dbReference type="PANTHER" id="PTHR47723:SF19">
    <property type="entry name" value="POLYNUCLEOTIDYL TRANSFERASE, RIBONUCLEASE H-LIKE SUPERFAMILY PROTEIN"/>
    <property type="match status" value="1"/>
</dbReference>
<dbReference type="GO" id="GO:0004523">
    <property type="term" value="F:RNA-DNA hybrid ribonuclease activity"/>
    <property type="evidence" value="ECO:0007669"/>
    <property type="project" value="InterPro"/>
</dbReference>
<organism evidence="2 3">
    <name type="scientific">Cajanus cajan</name>
    <name type="common">Pigeon pea</name>
    <name type="synonym">Cajanus indicus</name>
    <dbReference type="NCBI Taxonomy" id="3821"/>
    <lineage>
        <taxon>Eukaryota</taxon>
        <taxon>Viridiplantae</taxon>
        <taxon>Streptophyta</taxon>
        <taxon>Embryophyta</taxon>
        <taxon>Tracheophyta</taxon>
        <taxon>Spermatophyta</taxon>
        <taxon>Magnoliopsida</taxon>
        <taxon>eudicotyledons</taxon>
        <taxon>Gunneridae</taxon>
        <taxon>Pentapetalae</taxon>
        <taxon>rosids</taxon>
        <taxon>fabids</taxon>
        <taxon>Fabales</taxon>
        <taxon>Fabaceae</taxon>
        <taxon>Papilionoideae</taxon>
        <taxon>50 kb inversion clade</taxon>
        <taxon>NPAAA clade</taxon>
        <taxon>indigoferoid/millettioid clade</taxon>
        <taxon>Phaseoleae</taxon>
        <taxon>Cajanus</taxon>
    </lineage>
</organism>
<evidence type="ECO:0000313" key="3">
    <source>
        <dbReference type="Proteomes" id="UP000075243"/>
    </source>
</evidence>
<dbReference type="EMBL" id="CM003604">
    <property type="protein sequence ID" value="KYP73361.1"/>
    <property type="molecule type" value="Genomic_DNA"/>
</dbReference>
<dbReference type="AlphaFoldDB" id="A0A151U260"/>
<dbReference type="Pfam" id="PF13456">
    <property type="entry name" value="RVT_3"/>
    <property type="match status" value="1"/>
</dbReference>
<dbReference type="Proteomes" id="UP000075243">
    <property type="component" value="Chromosome 2"/>
</dbReference>
<gene>
    <name evidence="2" type="ORF">KK1_005981</name>
</gene>
<dbReference type="CDD" id="cd06222">
    <property type="entry name" value="RNase_H_like"/>
    <property type="match status" value="1"/>
</dbReference>
<dbReference type="GO" id="GO:0003676">
    <property type="term" value="F:nucleic acid binding"/>
    <property type="evidence" value="ECO:0007669"/>
    <property type="project" value="InterPro"/>
</dbReference>